<keyword evidence="3" id="KW-1185">Reference proteome</keyword>
<dbReference type="OrthoDB" id="40902at2759"/>
<dbReference type="PROSITE" id="PS51166">
    <property type="entry name" value="CBM20"/>
    <property type="match status" value="1"/>
</dbReference>
<reference evidence="2" key="2">
    <citation type="submission" date="2013-10" db="EMBL/GenBank/DDBJ databases">
        <authorList>
            <person name="Aslett M."/>
        </authorList>
    </citation>
    <scope>NUCLEOTIDE SEQUENCE [LARGE SCALE GENOMIC DNA]</scope>
    <source>
        <strain evidence="2">Houghton</strain>
    </source>
</reference>
<dbReference type="Pfam" id="PF00686">
    <property type="entry name" value="CBM_20"/>
    <property type="match status" value="1"/>
</dbReference>
<dbReference type="PANTHER" id="PTHR15048:SF0">
    <property type="entry name" value="STARCH-BINDING DOMAIN-CONTAINING PROTEIN 1"/>
    <property type="match status" value="1"/>
</dbReference>
<keyword evidence="2" id="KW-0418">Kinase</keyword>
<dbReference type="Proteomes" id="UP000030750">
    <property type="component" value="Unassembled WGS sequence"/>
</dbReference>
<dbReference type="Gene3D" id="2.60.40.10">
    <property type="entry name" value="Immunoglobulins"/>
    <property type="match status" value="1"/>
</dbReference>
<dbReference type="PANTHER" id="PTHR15048">
    <property type="entry name" value="STARCH-BINDING DOMAIN-CONTAINING PROTEIN 1"/>
    <property type="match status" value="1"/>
</dbReference>
<evidence type="ECO:0000259" key="1">
    <source>
        <dbReference type="PROSITE" id="PS51166"/>
    </source>
</evidence>
<dbReference type="InterPro" id="IPR013784">
    <property type="entry name" value="Carb-bd-like_fold"/>
</dbReference>
<dbReference type="SUPFAM" id="SSF49452">
    <property type="entry name" value="Starch-binding domain-like"/>
    <property type="match status" value="1"/>
</dbReference>
<proteinExistence type="predicted"/>
<feature type="domain" description="CBM20" evidence="1">
    <location>
        <begin position="1"/>
        <end position="102"/>
    </location>
</feature>
<dbReference type="GO" id="GO:2001070">
    <property type="term" value="F:starch binding"/>
    <property type="evidence" value="ECO:0007669"/>
    <property type="project" value="InterPro"/>
</dbReference>
<dbReference type="EMBL" id="HG711214">
    <property type="protein sequence ID" value="CDJ48599.1"/>
    <property type="molecule type" value="Genomic_DNA"/>
</dbReference>
<accession>U6LJ85</accession>
<dbReference type="GO" id="GO:0016020">
    <property type="term" value="C:membrane"/>
    <property type="evidence" value="ECO:0007669"/>
    <property type="project" value="TreeGrafter"/>
</dbReference>
<dbReference type="CDD" id="cd05467">
    <property type="entry name" value="CBM20"/>
    <property type="match status" value="1"/>
</dbReference>
<dbReference type="GO" id="GO:0016301">
    <property type="term" value="F:kinase activity"/>
    <property type="evidence" value="ECO:0007669"/>
    <property type="project" value="UniProtKB-KW"/>
</dbReference>
<dbReference type="InterPro" id="IPR002044">
    <property type="entry name" value="CBM20"/>
</dbReference>
<name>U6LJ85_9EIME</name>
<reference evidence="2" key="1">
    <citation type="submission" date="2013-10" db="EMBL/GenBank/DDBJ databases">
        <title>Genomic analysis of the causative agents of coccidiosis in chickens.</title>
        <authorList>
            <person name="Reid A.J."/>
            <person name="Blake D."/>
            <person name="Billington K."/>
            <person name="Browne H."/>
            <person name="Dunn M."/>
            <person name="Hung S."/>
            <person name="Kawahara F."/>
            <person name="Miranda-Saavedra D."/>
            <person name="Mourier T."/>
            <person name="Nagra H."/>
            <person name="Otto T.D."/>
            <person name="Rawlings N."/>
            <person name="Sanchez A."/>
            <person name="Sanders M."/>
            <person name="Subramaniam C."/>
            <person name="Tay Y."/>
            <person name="Dear P."/>
            <person name="Doerig C."/>
            <person name="Gruber A."/>
            <person name="Parkinson J."/>
            <person name="Shirley M."/>
            <person name="Wan K.L."/>
            <person name="Berriman M."/>
            <person name="Tomley F."/>
            <person name="Pain A."/>
        </authorList>
    </citation>
    <scope>NUCLEOTIDE SEQUENCE [LARGE SCALE GENOMIC DNA]</scope>
    <source>
        <strain evidence="2">Houghton</strain>
    </source>
</reference>
<evidence type="ECO:0000313" key="2">
    <source>
        <dbReference type="EMBL" id="CDJ48599.1"/>
    </source>
</evidence>
<organism evidence="2 3">
    <name type="scientific">Eimeria brunetti</name>
    <dbReference type="NCBI Taxonomy" id="51314"/>
    <lineage>
        <taxon>Eukaryota</taxon>
        <taxon>Sar</taxon>
        <taxon>Alveolata</taxon>
        <taxon>Apicomplexa</taxon>
        <taxon>Conoidasida</taxon>
        <taxon>Coccidia</taxon>
        <taxon>Eucoccidiorida</taxon>
        <taxon>Eimeriorina</taxon>
        <taxon>Eimeriidae</taxon>
        <taxon>Eimeria</taxon>
    </lineage>
</organism>
<protein>
    <submittedName>
        <fullName evidence="2">Calcium-dependent protein kinase, related, related</fullName>
    </submittedName>
</protein>
<sequence>MLQVLWECRCQVTSLGDLLLLVGSSEELGSWQPERGIPLSTDALSFPLWRTAEIALDQPITVEYKFVIRRANGAIEWETFSGNRTADLRANAFSHIENVWNSLATASITCFPLRPDPKNQYTDDYAGAAAAAAAAAGAAAAAAAAVKGAPSLETAKTGFESVSSSLPLASGVLTPPSRGGEVHKAESSGAAASLPYSEAASAAAAAAAAAAQVAAAGPPAPADEAGGGGAVRAPLNRSAFIIANSGPISDYYIMDKTIGAFLPLHPHYTEIPSTFPFFRSYPCAAASPPNI</sequence>
<evidence type="ECO:0000313" key="3">
    <source>
        <dbReference type="Proteomes" id="UP000030750"/>
    </source>
</evidence>
<dbReference type="InterPro" id="IPR013783">
    <property type="entry name" value="Ig-like_fold"/>
</dbReference>
<dbReference type="VEuPathDB" id="ToxoDB:EBH_0021160"/>
<keyword evidence="2" id="KW-0808">Transferase</keyword>
<dbReference type="AlphaFoldDB" id="U6LJ85"/>
<gene>
    <name evidence="2" type="ORF">EBH_0021160</name>
</gene>
<dbReference type="SMART" id="SM01065">
    <property type="entry name" value="CBM_2"/>
    <property type="match status" value="1"/>
</dbReference>